<keyword evidence="1" id="KW-0479">Metal-binding</keyword>
<proteinExistence type="predicted"/>
<feature type="compositionally biased region" description="Acidic residues" evidence="5">
    <location>
        <begin position="75"/>
        <end position="90"/>
    </location>
</feature>
<sequence length="442" mass="50266">MVEDVRDKETDMEDIREESTTIQVEAAGDVSEDDCETIVDDAADVLDGDVGVNGISVEEEDCSNLEVHFGDVAREEEEASDADSGDDIWDDGNIPDPLSSDDDENQQSKLGAKCSDMESECPWRVYCSSERRQHKMQIKVYVNEHICLTSGYSKTLKRETWIQSCRPIIGLNGAFLKWDIKGHLLAAIGRDVDNRIVPIAWAVVEGLLNAVKEELPYAEHQMCSRHILANWKRDSNDPQLERIFLKIARAYTEGDYKDQLKALKAYNPGAHDTFLRTNLLAWKQEKKSLLEMLEEIRRQCMVHDAKRALVASRLKTKFTKRAHAEIEQTKEKSKVCKRYMACGHLHEVDDQSVAHTVDMDSHTCGCIKWQLTGIPCIHASCVIVEKKIKLWPRLNRIPMLPPPYRLGNRGRPKGHNKTTYSDATAERPPKKPRGRPRLNFEA</sequence>
<keyword evidence="3" id="KW-0862">Zinc</keyword>
<evidence type="ECO:0000313" key="8">
    <source>
        <dbReference type="Proteomes" id="UP000032141"/>
    </source>
</evidence>
<organism evidence="7 8">
    <name type="scientific">Brassica oleracea var. oleracea</name>
    <dbReference type="NCBI Taxonomy" id="109376"/>
    <lineage>
        <taxon>Eukaryota</taxon>
        <taxon>Viridiplantae</taxon>
        <taxon>Streptophyta</taxon>
        <taxon>Embryophyta</taxon>
        <taxon>Tracheophyta</taxon>
        <taxon>Spermatophyta</taxon>
        <taxon>Magnoliopsida</taxon>
        <taxon>eudicotyledons</taxon>
        <taxon>Gunneridae</taxon>
        <taxon>Pentapetalae</taxon>
        <taxon>rosids</taxon>
        <taxon>malvids</taxon>
        <taxon>Brassicales</taxon>
        <taxon>Brassicaceae</taxon>
        <taxon>Brassiceae</taxon>
        <taxon>Brassica</taxon>
    </lineage>
</organism>
<reference evidence="7 8" key="1">
    <citation type="journal article" date="2014" name="Genome Biol.">
        <title>Transcriptome and methylome profiling reveals relics of genome dominance in the mesopolyploid Brassica oleracea.</title>
        <authorList>
            <person name="Parkin I.A."/>
            <person name="Koh C."/>
            <person name="Tang H."/>
            <person name="Robinson S.J."/>
            <person name="Kagale S."/>
            <person name="Clarke W.E."/>
            <person name="Town C.D."/>
            <person name="Nixon J."/>
            <person name="Krishnakumar V."/>
            <person name="Bidwell S.L."/>
            <person name="Denoeud F."/>
            <person name="Belcram H."/>
            <person name="Links M.G."/>
            <person name="Just J."/>
            <person name="Clarke C."/>
            <person name="Bender T."/>
            <person name="Huebert T."/>
            <person name="Mason A.S."/>
            <person name="Pires J.C."/>
            <person name="Barker G."/>
            <person name="Moore J."/>
            <person name="Walley P.G."/>
            <person name="Manoli S."/>
            <person name="Batley J."/>
            <person name="Edwards D."/>
            <person name="Nelson M.N."/>
            <person name="Wang X."/>
            <person name="Paterson A.H."/>
            <person name="King G."/>
            <person name="Bancroft I."/>
            <person name="Chalhoub B."/>
            <person name="Sharpe A.G."/>
        </authorList>
    </citation>
    <scope>NUCLEOTIDE SEQUENCE</scope>
    <source>
        <strain evidence="7 8">cv. TO1000</strain>
    </source>
</reference>
<name>A0A0D3DLH9_BRAOL</name>
<dbReference type="GO" id="GO:0008270">
    <property type="term" value="F:zinc ion binding"/>
    <property type="evidence" value="ECO:0007669"/>
    <property type="project" value="UniProtKB-KW"/>
</dbReference>
<evidence type="ECO:0000256" key="2">
    <source>
        <dbReference type="ARBA" id="ARBA00022771"/>
    </source>
</evidence>
<evidence type="ECO:0000256" key="1">
    <source>
        <dbReference type="ARBA" id="ARBA00022723"/>
    </source>
</evidence>
<feature type="region of interest" description="Disordered" evidence="5">
    <location>
        <begin position="75"/>
        <end position="113"/>
    </location>
</feature>
<accession>A0A0D3DLH9</accession>
<dbReference type="Pfam" id="PF04434">
    <property type="entry name" value="SWIM"/>
    <property type="match status" value="1"/>
</dbReference>
<keyword evidence="8" id="KW-1185">Reference proteome</keyword>
<dbReference type="PROSITE" id="PS50966">
    <property type="entry name" value="ZF_SWIM"/>
    <property type="match status" value="1"/>
</dbReference>
<dbReference type="Proteomes" id="UP000032141">
    <property type="component" value="Chromosome C8"/>
</dbReference>
<dbReference type="SMART" id="SM00575">
    <property type="entry name" value="ZnF_PMZ"/>
    <property type="match status" value="1"/>
</dbReference>
<dbReference type="AlphaFoldDB" id="A0A0D3DLH9"/>
<dbReference type="PANTHER" id="PTHR31973">
    <property type="entry name" value="POLYPROTEIN, PUTATIVE-RELATED"/>
    <property type="match status" value="1"/>
</dbReference>
<evidence type="ECO:0000256" key="3">
    <source>
        <dbReference type="ARBA" id="ARBA00022833"/>
    </source>
</evidence>
<evidence type="ECO:0000256" key="4">
    <source>
        <dbReference type="PROSITE-ProRule" id="PRU00325"/>
    </source>
</evidence>
<dbReference type="PANTHER" id="PTHR31973:SF187">
    <property type="entry name" value="MUTATOR TRANSPOSASE MUDRA PROTEIN"/>
    <property type="match status" value="1"/>
</dbReference>
<dbReference type="HOGENOM" id="CLU_620172_0_0_1"/>
<reference evidence="7" key="2">
    <citation type="submission" date="2015-03" db="UniProtKB">
        <authorList>
            <consortium name="EnsemblPlants"/>
        </authorList>
    </citation>
    <scope>IDENTIFICATION</scope>
</reference>
<keyword evidence="2 4" id="KW-0863">Zinc-finger</keyword>
<dbReference type="InterPro" id="IPR006564">
    <property type="entry name" value="Znf_PMZ"/>
</dbReference>
<dbReference type="EnsemblPlants" id="Bo8g034140.1">
    <property type="protein sequence ID" value="Bo8g034140.1"/>
    <property type="gene ID" value="Bo8g034140"/>
</dbReference>
<feature type="region of interest" description="Disordered" evidence="5">
    <location>
        <begin position="1"/>
        <end position="33"/>
    </location>
</feature>
<evidence type="ECO:0000259" key="6">
    <source>
        <dbReference type="PROSITE" id="PS50966"/>
    </source>
</evidence>
<dbReference type="eggNOG" id="ENOG502QU1T">
    <property type="taxonomic scope" value="Eukaryota"/>
</dbReference>
<feature type="region of interest" description="Disordered" evidence="5">
    <location>
        <begin position="401"/>
        <end position="442"/>
    </location>
</feature>
<dbReference type="Gramene" id="Bo8g034140.1">
    <property type="protein sequence ID" value="Bo8g034140.1"/>
    <property type="gene ID" value="Bo8g034140"/>
</dbReference>
<feature type="domain" description="SWIM-type" evidence="6">
    <location>
        <begin position="355"/>
        <end position="387"/>
    </location>
</feature>
<dbReference type="InterPro" id="IPR007527">
    <property type="entry name" value="Znf_SWIM"/>
</dbReference>
<protein>
    <recommendedName>
        <fullName evidence="6">SWIM-type domain-containing protein</fullName>
    </recommendedName>
</protein>
<evidence type="ECO:0000313" key="7">
    <source>
        <dbReference type="EnsemblPlants" id="Bo8g034140.1"/>
    </source>
</evidence>
<evidence type="ECO:0000256" key="5">
    <source>
        <dbReference type="SAM" id="MobiDB-lite"/>
    </source>
</evidence>